<accession>A0A6J4MP46</accession>
<name>A0A6J4MP46_9HYPH</name>
<organism evidence="1">
    <name type="scientific">uncultured Microvirga sp</name>
    <dbReference type="NCBI Taxonomy" id="412392"/>
    <lineage>
        <taxon>Bacteria</taxon>
        <taxon>Pseudomonadati</taxon>
        <taxon>Pseudomonadota</taxon>
        <taxon>Alphaproteobacteria</taxon>
        <taxon>Hyphomicrobiales</taxon>
        <taxon>Methylobacteriaceae</taxon>
        <taxon>Microvirga</taxon>
        <taxon>environmental samples</taxon>
    </lineage>
</organism>
<reference evidence="1" key="1">
    <citation type="submission" date="2020-02" db="EMBL/GenBank/DDBJ databases">
        <authorList>
            <person name="Meier V. D."/>
        </authorList>
    </citation>
    <scope>NUCLEOTIDE SEQUENCE</scope>
    <source>
        <strain evidence="1">AVDCRST_MAG90</strain>
    </source>
</reference>
<sequence>MKNITLAMDDKVLEEARVYAAKRGTTVNALVRDFLNGIAAQEDKTERARRRLRELMERTSLEVGPVTWKRDDLHDR</sequence>
<dbReference type="EMBL" id="CADCUC010000707">
    <property type="protein sequence ID" value="CAA9365126.1"/>
    <property type="molecule type" value="Genomic_DNA"/>
</dbReference>
<evidence type="ECO:0000313" key="1">
    <source>
        <dbReference type="EMBL" id="CAA9365126.1"/>
    </source>
</evidence>
<evidence type="ECO:0008006" key="2">
    <source>
        <dbReference type="Google" id="ProtNLM"/>
    </source>
</evidence>
<dbReference type="InterPro" id="IPR045944">
    <property type="entry name" value="DUF6364"/>
</dbReference>
<dbReference type="InterPro" id="IPR010985">
    <property type="entry name" value="Ribbon_hlx_hlx"/>
</dbReference>
<dbReference type="AlphaFoldDB" id="A0A6J4MP46"/>
<dbReference type="Pfam" id="PF19891">
    <property type="entry name" value="DUF6364"/>
    <property type="match status" value="1"/>
</dbReference>
<protein>
    <recommendedName>
        <fullName evidence="2">CopG family transcriptional regulator</fullName>
    </recommendedName>
</protein>
<gene>
    <name evidence="1" type="ORF">AVDCRST_MAG90-3331</name>
</gene>
<proteinExistence type="predicted"/>
<dbReference type="GO" id="GO:0006355">
    <property type="term" value="P:regulation of DNA-templated transcription"/>
    <property type="evidence" value="ECO:0007669"/>
    <property type="project" value="InterPro"/>
</dbReference>
<dbReference type="SUPFAM" id="SSF47598">
    <property type="entry name" value="Ribbon-helix-helix"/>
    <property type="match status" value="1"/>
</dbReference>